<accession>A0A2P9AMJ9</accession>
<organism evidence="1 2">
    <name type="scientific">Mesorhizobium delmotii</name>
    <dbReference type="NCBI Taxonomy" id="1631247"/>
    <lineage>
        <taxon>Bacteria</taxon>
        <taxon>Pseudomonadati</taxon>
        <taxon>Pseudomonadota</taxon>
        <taxon>Alphaproteobacteria</taxon>
        <taxon>Hyphomicrobiales</taxon>
        <taxon>Phyllobacteriaceae</taxon>
        <taxon>Mesorhizobium</taxon>
    </lineage>
</organism>
<dbReference type="Proteomes" id="UP000245698">
    <property type="component" value="Unassembled WGS sequence"/>
</dbReference>
<name>A0A2P9AMJ9_9HYPH</name>
<keyword evidence="2" id="KW-1185">Reference proteome</keyword>
<gene>
    <name evidence="1" type="ORF">BQ8482_280110</name>
</gene>
<dbReference type="EMBL" id="FUIG01000035">
    <property type="protein sequence ID" value="SJM32384.1"/>
    <property type="molecule type" value="Genomic_DNA"/>
</dbReference>
<protein>
    <submittedName>
        <fullName evidence="1">Uncharacterized protein</fullName>
    </submittedName>
</protein>
<dbReference type="AlphaFoldDB" id="A0A2P9AMJ9"/>
<proteinExistence type="predicted"/>
<reference evidence="2" key="1">
    <citation type="submission" date="2016-12" db="EMBL/GenBank/DDBJ databases">
        <authorList>
            <person name="Brunel B."/>
        </authorList>
    </citation>
    <scope>NUCLEOTIDE SEQUENCE [LARGE SCALE GENOMIC DNA]</scope>
</reference>
<evidence type="ECO:0000313" key="2">
    <source>
        <dbReference type="Proteomes" id="UP000245698"/>
    </source>
</evidence>
<evidence type="ECO:0000313" key="1">
    <source>
        <dbReference type="EMBL" id="SJM32384.1"/>
    </source>
</evidence>
<sequence>MTGPRSSNRSCPRQRSIGLRHSLLAERFVHFWIVEGNRPGDFATYLISDFLWQRFSAISLWILIRESASTSPGLISRDDFRLVGCCAVRACQRPCPSLPVDLCVPHAVRDLTPRQETARCPIRRYGRGGIS</sequence>